<reference evidence="2 3" key="1">
    <citation type="submission" date="2023-02" db="EMBL/GenBank/DDBJ databases">
        <title>Oceanobacillus kimchii IFOP_LL358 isolated form Alexandrium catenella lab strain.</title>
        <authorList>
            <person name="Gajardo G."/>
            <person name="Ueki S."/>
            <person name="Maruyama F."/>
        </authorList>
    </citation>
    <scope>NUCLEOTIDE SEQUENCE [LARGE SCALE GENOMIC DNA]</scope>
    <source>
        <strain evidence="2 3">IFOP_LL358</strain>
    </source>
</reference>
<dbReference type="Pfam" id="PF13302">
    <property type="entry name" value="Acetyltransf_3"/>
    <property type="match status" value="1"/>
</dbReference>
<organism evidence="2 3">
    <name type="scientific">Oceanobacillus kimchii</name>
    <dbReference type="NCBI Taxonomy" id="746691"/>
    <lineage>
        <taxon>Bacteria</taxon>
        <taxon>Bacillati</taxon>
        <taxon>Bacillota</taxon>
        <taxon>Bacilli</taxon>
        <taxon>Bacillales</taxon>
        <taxon>Bacillaceae</taxon>
        <taxon>Oceanobacillus</taxon>
    </lineage>
</organism>
<name>A0ABQ5TRC9_9BACI</name>
<accession>A0ABQ5TRC9</accession>
<protein>
    <submittedName>
        <fullName evidence="2">Alanine acetyltransferase</fullName>
    </submittedName>
</protein>
<dbReference type="PANTHER" id="PTHR43792:SF9">
    <property type="entry name" value="RIBOSOMAL-PROTEIN-ALANINE ACETYLTRANSFERASE"/>
    <property type="match status" value="1"/>
</dbReference>
<proteinExistence type="predicted"/>
<dbReference type="InterPro" id="IPR000182">
    <property type="entry name" value="GNAT_dom"/>
</dbReference>
<dbReference type="Gene3D" id="3.40.630.30">
    <property type="match status" value="1"/>
</dbReference>
<dbReference type="CDD" id="cd04301">
    <property type="entry name" value="NAT_SF"/>
    <property type="match status" value="1"/>
</dbReference>
<dbReference type="EMBL" id="BSKO01000001">
    <property type="protein sequence ID" value="GLO67302.1"/>
    <property type="molecule type" value="Genomic_DNA"/>
</dbReference>
<evidence type="ECO:0000313" key="2">
    <source>
        <dbReference type="EMBL" id="GLO67302.1"/>
    </source>
</evidence>
<dbReference type="SUPFAM" id="SSF55729">
    <property type="entry name" value="Acyl-CoA N-acyltransferases (Nat)"/>
    <property type="match status" value="1"/>
</dbReference>
<evidence type="ECO:0000313" key="3">
    <source>
        <dbReference type="Proteomes" id="UP001275436"/>
    </source>
</evidence>
<comment type="caution">
    <text evidence="2">The sequence shown here is derived from an EMBL/GenBank/DDBJ whole genome shotgun (WGS) entry which is preliminary data.</text>
</comment>
<evidence type="ECO:0000259" key="1">
    <source>
        <dbReference type="PROSITE" id="PS51186"/>
    </source>
</evidence>
<dbReference type="InterPro" id="IPR051531">
    <property type="entry name" value="N-acetyltransferase"/>
</dbReference>
<dbReference type="InterPro" id="IPR016181">
    <property type="entry name" value="Acyl_CoA_acyltransferase"/>
</dbReference>
<gene>
    <name evidence="2" type="ORF">MACH08_30860</name>
</gene>
<keyword evidence="3" id="KW-1185">Reference proteome</keyword>
<dbReference type="PANTHER" id="PTHR43792">
    <property type="entry name" value="GNAT FAMILY, PUTATIVE (AFU_ORTHOLOGUE AFUA_3G00765)-RELATED-RELATED"/>
    <property type="match status" value="1"/>
</dbReference>
<dbReference type="Proteomes" id="UP001275436">
    <property type="component" value="Unassembled WGS sequence"/>
</dbReference>
<sequence length="185" mass="21815">MPIQDLFTPYPRLDTNRLILRQVEESDIDDIHAYASDPMLTTHLTWDAHRTLQDTHAFIQFAFKQYEENGVGPWAIVWKEKNQVIGTIDLVWNKKHYSAELAYAISREFWRQGLGTEAVKKIINFGFKEMELERIQARCVPDNIASYRLMETVGMTYEGTLRKSMFRKGKQEDIKMYSILRNEYV</sequence>
<dbReference type="PROSITE" id="PS51186">
    <property type="entry name" value="GNAT"/>
    <property type="match status" value="1"/>
</dbReference>
<feature type="domain" description="N-acetyltransferase" evidence="1">
    <location>
        <begin position="18"/>
        <end position="181"/>
    </location>
</feature>